<keyword evidence="5" id="KW-1279">T cell receptor</keyword>
<dbReference type="InterPro" id="IPR013106">
    <property type="entry name" value="Ig_V-set"/>
</dbReference>
<name>A0A3B1IXV7_ASTMX</name>
<reference evidence="7" key="4">
    <citation type="submission" date="2025-09" db="UniProtKB">
        <authorList>
            <consortium name="Ensembl"/>
        </authorList>
    </citation>
    <scope>IDENTIFICATION</scope>
</reference>
<dbReference type="SMART" id="SM00406">
    <property type="entry name" value="IGv"/>
    <property type="match status" value="2"/>
</dbReference>
<dbReference type="PROSITE" id="PS50835">
    <property type="entry name" value="IG_LIKE"/>
    <property type="match status" value="2"/>
</dbReference>
<keyword evidence="2" id="KW-1064">Adaptive immunity</keyword>
<evidence type="ECO:0000256" key="3">
    <source>
        <dbReference type="ARBA" id="ARBA00023170"/>
    </source>
</evidence>
<dbReference type="InParanoid" id="A0A3B1IXV7"/>
<dbReference type="GO" id="GO:0042101">
    <property type="term" value="C:T cell receptor complex"/>
    <property type="evidence" value="ECO:0007669"/>
    <property type="project" value="UniProtKB-KW"/>
</dbReference>
<reference evidence="7" key="3">
    <citation type="submission" date="2025-08" db="UniProtKB">
        <authorList>
            <consortium name="Ensembl"/>
        </authorList>
    </citation>
    <scope>IDENTIFICATION</scope>
</reference>
<keyword evidence="5" id="KW-0391">Immunity</keyword>
<keyword evidence="8" id="KW-1185">Reference proteome</keyword>
<dbReference type="AlphaFoldDB" id="A0A3B1IXV7"/>
<reference evidence="8" key="2">
    <citation type="journal article" date="2014" name="Nat. Commun.">
        <title>The cavefish genome reveals candidate genes for eye loss.</title>
        <authorList>
            <person name="McGaugh S.E."/>
            <person name="Gross J.B."/>
            <person name="Aken B."/>
            <person name="Blin M."/>
            <person name="Borowsky R."/>
            <person name="Chalopin D."/>
            <person name="Hinaux H."/>
            <person name="Jeffery W.R."/>
            <person name="Keene A."/>
            <person name="Ma L."/>
            <person name="Minx P."/>
            <person name="Murphy D."/>
            <person name="O'Quin K.E."/>
            <person name="Retaux S."/>
            <person name="Rohner N."/>
            <person name="Searle S.M."/>
            <person name="Stahl B.A."/>
            <person name="Tabin C."/>
            <person name="Volff J.N."/>
            <person name="Yoshizawa M."/>
            <person name="Warren W.C."/>
        </authorList>
    </citation>
    <scope>NUCLEOTIDE SEQUENCE [LARGE SCALE GENOMIC DNA]</scope>
    <source>
        <strain evidence="8">female</strain>
    </source>
</reference>
<dbReference type="Ensembl" id="ENSAMXT00000035846.1">
    <property type="protein sequence ID" value="ENSAMXP00000034743.1"/>
    <property type="gene ID" value="ENSAMXG00000031546.1"/>
</dbReference>
<dbReference type="InterPro" id="IPR013783">
    <property type="entry name" value="Ig-like_fold"/>
</dbReference>
<organism evidence="7 8">
    <name type="scientific">Astyanax mexicanus</name>
    <name type="common">Blind cave fish</name>
    <name type="synonym">Astyanax fasciatus mexicanus</name>
    <dbReference type="NCBI Taxonomy" id="7994"/>
    <lineage>
        <taxon>Eukaryota</taxon>
        <taxon>Metazoa</taxon>
        <taxon>Chordata</taxon>
        <taxon>Craniata</taxon>
        <taxon>Vertebrata</taxon>
        <taxon>Euteleostomi</taxon>
        <taxon>Actinopterygii</taxon>
        <taxon>Neopterygii</taxon>
        <taxon>Teleostei</taxon>
        <taxon>Ostariophysi</taxon>
        <taxon>Characiformes</taxon>
        <taxon>Characoidei</taxon>
        <taxon>Acestrorhamphidae</taxon>
        <taxon>Acestrorhamphinae</taxon>
        <taxon>Astyanax</taxon>
    </lineage>
</organism>
<evidence type="ECO:0000313" key="7">
    <source>
        <dbReference type="Ensembl" id="ENSAMXP00000034743.1"/>
    </source>
</evidence>
<evidence type="ECO:0000256" key="2">
    <source>
        <dbReference type="ARBA" id="ARBA00023130"/>
    </source>
</evidence>
<dbReference type="InterPro" id="IPR003598">
    <property type="entry name" value="Ig_sub2"/>
</dbReference>
<protein>
    <recommendedName>
        <fullName evidence="6">Ig-like domain-containing protein</fullName>
    </recommendedName>
</protein>
<dbReference type="InterPro" id="IPR003599">
    <property type="entry name" value="Ig_sub"/>
</dbReference>
<sequence>FLPTLRCCVCLCGVTSNTISPVESEKQVSAGNRVTLSCSYTGSNVYRLHWYRQYPSSKLHFLLYIYKAGDIGSNPSGFTAKVQDDSVDLEISSTAVSDSALYYCALEPTVRENPASLYKNLYPVESEKQVSAGNRVTLSCSYTGSNVYRLHWYRQYPSSKLDFLLYIAPSGSMSGNPPAGFSATIQSNTVNLEISSTAVSDSALYYCALEHTVMN</sequence>
<evidence type="ECO:0000259" key="6">
    <source>
        <dbReference type="PROSITE" id="PS50835"/>
    </source>
</evidence>
<dbReference type="InterPro" id="IPR036179">
    <property type="entry name" value="Ig-like_dom_sf"/>
</dbReference>
<dbReference type="Pfam" id="PF07686">
    <property type="entry name" value="V-set"/>
    <property type="match status" value="2"/>
</dbReference>
<dbReference type="InterPro" id="IPR051287">
    <property type="entry name" value="TCR_variable_region"/>
</dbReference>
<dbReference type="SMART" id="SM00409">
    <property type="entry name" value="IG"/>
    <property type="match status" value="2"/>
</dbReference>
<feature type="domain" description="Ig-like" evidence="6">
    <location>
        <begin position="21"/>
        <end position="104"/>
    </location>
</feature>
<reference evidence="8" key="1">
    <citation type="submission" date="2013-03" db="EMBL/GenBank/DDBJ databases">
        <authorList>
            <person name="Jeffery W."/>
            <person name="Warren W."/>
            <person name="Wilson R.K."/>
        </authorList>
    </citation>
    <scope>NUCLEOTIDE SEQUENCE</scope>
    <source>
        <strain evidence="8">female</strain>
    </source>
</reference>
<dbReference type="GO" id="GO:0002250">
    <property type="term" value="P:adaptive immune response"/>
    <property type="evidence" value="ECO:0007669"/>
    <property type="project" value="UniProtKB-KW"/>
</dbReference>
<feature type="domain" description="Ig-like" evidence="6">
    <location>
        <begin position="108"/>
        <end position="215"/>
    </location>
</feature>
<evidence type="ECO:0000256" key="4">
    <source>
        <dbReference type="ARBA" id="ARBA00023319"/>
    </source>
</evidence>
<dbReference type="GeneTree" id="ENSGT00940000177319"/>
<dbReference type="PANTHER" id="PTHR19367">
    <property type="entry name" value="T-CELL RECEPTOR ALPHA CHAIN V REGION"/>
    <property type="match status" value="1"/>
</dbReference>
<accession>A0A3B1IXV7</accession>
<keyword evidence="1" id="KW-0732">Signal</keyword>
<dbReference type="SMART" id="SM00408">
    <property type="entry name" value="IGc2"/>
    <property type="match status" value="2"/>
</dbReference>
<dbReference type="InterPro" id="IPR007110">
    <property type="entry name" value="Ig-like_dom"/>
</dbReference>
<keyword evidence="3" id="KW-0675">Receptor</keyword>
<dbReference type="PANTHER" id="PTHR19367:SF18">
    <property type="entry name" value="T CELL RECEPTOR ALPHA VARIABLE 16"/>
    <property type="match status" value="1"/>
</dbReference>
<dbReference type="Bgee" id="ENSAMXG00000031546">
    <property type="expression patterns" value="Expressed in mesonephros and 1 other cell type or tissue"/>
</dbReference>
<evidence type="ECO:0000256" key="1">
    <source>
        <dbReference type="ARBA" id="ARBA00022729"/>
    </source>
</evidence>
<evidence type="ECO:0000256" key="5">
    <source>
        <dbReference type="ARBA" id="ARBA00043266"/>
    </source>
</evidence>
<dbReference type="SUPFAM" id="SSF48726">
    <property type="entry name" value="Immunoglobulin"/>
    <property type="match status" value="2"/>
</dbReference>
<evidence type="ECO:0000313" key="8">
    <source>
        <dbReference type="Proteomes" id="UP000018467"/>
    </source>
</evidence>
<proteinExistence type="predicted"/>
<dbReference type="Proteomes" id="UP000018467">
    <property type="component" value="Unassembled WGS sequence"/>
</dbReference>
<dbReference type="Gene3D" id="2.60.40.10">
    <property type="entry name" value="Immunoglobulins"/>
    <property type="match status" value="2"/>
</dbReference>
<keyword evidence="4" id="KW-0393">Immunoglobulin domain</keyword>